<evidence type="ECO:0000256" key="7">
    <source>
        <dbReference type="RuleBase" id="RU003879"/>
    </source>
</evidence>
<dbReference type="GO" id="GO:0022857">
    <property type="term" value="F:transmembrane transporter activity"/>
    <property type="evidence" value="ECO:0007669"/>
    <property type="project" value="InterPro"/>
</dbReference>
<organism evidence="8">
    <name type="scientific">Caldithrix abyssi</name>
    <dbReference type="NCBI Taxonomy" id="187145"/>
    <lineage>
        <taxon>Bacteria</taxon>
        <taxon>Pseudomonadati</taxon>
        <taxon>Calditrichota</taxon>
        <taxon>Calditrichia</taxon>
        <taxon>Calditrichales</taxon>
        <taxon>Calditrichaceae</taxon>
        <taxon>Caldithrix</taxon>
    </lineage>
</organism>
<dbReference type="AlphaFoldDB" id="A0A7V4WV42"/>
<proteinExistence type="inferred from homology"/>
<accession>A0A7V4WV42</accession>
<evidence type="ECO:0000256" key="3">
    <source>
        <dbReference type="ARBA" id="ARBA00022475"/>
    </source>
</evidence>
<keyword evidence="7" id="KW-0813">Transport</keyword>
<dbReference type="GO" id="GO:0015031">
    <property type="term" value="P:protein transport"/>
    <property type="evidence" value="ECO:0007669"/>
    <property type="project" value="UniProtKB-KW"/>
</dbReference>
<protein>
    <recommendedName>
        <fullName evidence="9">Biopolymer transporter ExbD</fullName>
    </recommendedName>
</protein>
<dbReference type="EMBL" id="DRQG01000091">
    <property type="protein sequence ID" value="HGY55999.1"/>
    <property type="molecule type" value="Genomic_DNA"/>
</dbReference>
<keyword evidence="5" id="KW-1133">Transmembrane helix</keyword>
<keyword evidence="4 7" id="KW-0812">Transmembrane</keyword>
<dbReference type="Proteomes" id="UP000885779">
    <property type="component" value="Unassembled WGS sequence"/>
</dbReference>
<evidence type="ECO:0000256" key="1">
    <source>
        <dbReference type="ARBA" id="ARBA00004162"/>
    </source>
</evidence>
<evidence type="ECO:0000313" key="8">
    <source>
        <dbReference type="EMBL" id="HGY55999.1"/>
    </source>
</evidence>
<comment type="subcellular location">
    <subcellularLocation>
        <location evidence="1">Cell membrane</location>
        <topology evidence="1">Single-pass membrane protein</topology>
    </subcellularLocation>
    <subcellularLocation>
        <location evidence="7">Cell membrane</location>
        <topology evidence="7">Single-pass type II membrane protein</topology>
    </subcellularLocation>
</comment>
<evidence type="ECO:0008006" key="9">
    <source>
        <dbReference type="Google" id="ProtNLM"/>
    </source>
</evidence>
<comment type="caution">
    <text evidence="8">The sequence shown here is derived from an EMBL/GenBank/DDBJ whole genome shotgun (WGS) entry which is preliminary data.</text>
</comment>
<evidence type="ECO:0000256" key="2">
    <source>
        <dbReference type="ARBA" id="ARBA00005811"/>
    </source>
</evidence>
<keyword evidence="7" id="KW-0653">Protein transport</keyword>
<gene>
    <name evidence="8" type="ORF">ENK44_09870</name>
</gene>
<dbReference type="GO" id="GO:0005886">
    <property type="term" value="C:plasma membrane"/>
    <property type="evidence" value="ECO:0007669"/>
    <property type="project" value="UniProtKB-SubCell"/>
</dbReference>
<dbReference type="Pfam" id="PF02472">
    <property type="entry name" value="ExbD"/>
    <property type="match status" value="1"/>
</dbReference>
<keyword evidence="3" id="KW-1003">Cell membrane</keyword>
<comment type="similarity">
    <text evidence="2 7">Belongs to the ExbD/TolR family.</text>
</comment>
<sequence>MAYKPSMRGKGEFLDIELDIRPVMNLMVVLIPLLIASAEWVKLGVVEINAPPAKGPSGGAGEGENQDQAKEKEMKLGLKIAIAHDGITIGNAQALLEGEQGEGPTVPLTAEGKYDFELLKKKLIEIKKKIKGKGFKDEDRVVLTASADIEYQTIITVMDYVQTYEDENGDIVALFPQINFGSILQ</sequence>
<keyword evidence="6" id="KW-0472">Membrane</keyword>
<reference evidence="8" key="1">
    <citation type="journal article" date="2020" name="mSystems">
        <title>Genome- and Community-Level Interaction Insights into Carbon Utilization and Element Cycling Functions of Hydrothermarchaeota in Hydrothermal Sediment.</title>
        <authorList>
            <person name="Zhou Z."/>
            <person name="Liu Y."/>
            <person name="Xu W."/>
            <person name="Pan J."/>
            <person name="Luo Z.H."/>
            <person name="Li M."/>
        </authorList>
    </citation>
    <scope>NUCLEOTIDE SEQUENCE [LARGE SCALE GENOMIC DNA]</scope>
    <source>
        <strain evidence="8">HyVt-577</strain>
    </source>
</reference>
<evidence type="ECO:0000256" key="4">
    <source>
        <dbReference type="ARBA" id="ARBA00022692"/>
    </source>
</evidence>
<dbReference type="InterPro" id="IPR003400">
    <property type="entry name" value="ExbD"/>
</dbReference>
<name>A0A7V4WV42_CALAY</name>
<evidence type="ECO:0000256" key="6">
    <source>
        <dbReference type="ARBA" id="ARBA00023136"/>
    </source>
</evidence>
<evidence type="ECO:0000256" key="5">
    <source>
        <dbReference type="ARBA" id="ARBA00022989"/>
    </source>
</evidence>